<dbReference type="AlphaFoldDB" id="A0A059FGH0"/>
<keyword evidence="2 4" id="KW-0378">Hydrolase</keyword>
<feature type="site" description="Important for substrate specificity" evidence="4">
    <location>
        <position position="156"/>
    </location>
</feature>
<comment type="subcellular location">
    <subcellularLocation>
        <location evidence="4">Cytoplasm</location>
    </subcellularLocation>
</comment>
<dbReference type="RefSeq" id="WP_035579213.1">
    <property type="nucleotide sequence ID" value="NZ_ARYJ01000003.1"/>
</dbReference>
<comment type="caution">
    <text evidence="4">Lacks conserved residue(s) required for the propagation of feature annotation.</text>
</comment>
<reference evidence="5 6" key="1">
    <citation type="journal article" date="2014" name="Antonie Van Leeuwenhoek">
        <title>Hyphomonas beringensis sp. nov. and Hyphomonas chukchiensis sp. nov., isolated from surface seawater of the Bering Sea and Chukchi Sea.</title>
        <authorList>
            <person name="Li C."/>
            <person name="Lai Q."/>
            <person name="Li G."/>
            <person name="Dong C."/>
            <person name="Wang J."/>
            <person name="Liao Y."/>
            <person name="Shao Z."/>
        </authorList>
    </citation>
    <scope>NUCLEOTIDE SEQUENCE [LARGE SCALE GENOMIC DNA]</scope>
    <source>
        <strain evidence="5 6">VP2</strain>
    </source>
</reference>
<dbReference type="HAMAP" id="MF_00528">
    <property type="entry name" value="Maf"/>
    <property type="match status" value="1"/>
</dbReference>
<comment type="catalytic activity">
    <reaction evidence="4">
        <text>dTTP + H2O = dTMP + diphosphate + H(+)</text>
        <dbReference type="Rhea" id="RHEA:28534"/>
        <dbReference type="ChEBI" id="CHEBI:15377"/>
        <dbReference type="ChEBI" id="CHEBI:15378"/>
        <dbReference type="ChEBI" id="CHEBI:33019"/>
        <dbReference type="ChEBI" id="CHEBI:37568"/>
        <dbReference type="ChEBI" id="CHEBI:63528"/>
        <dbReference type="EC" id="3.6.1.9"/>
    </reaction>
</comment>
<comment type="cofactor">
    <cofactor evidence="1 4">
        <name>a divalent metal cation</name>
        <dbReference type="ChEBI" id="CHEBI:60240"/>
    </cofactor>
</comment>
<keyword evidence="4" id="KW-0963">Cytoplasm</keyword>
<dbReference type="Pfam" id="PF02545">
    <property type="entry name" value="Maf"/>
    <property type="match status" value="1"/>
</dbReference>
<evidence type="ECO:0000256" key="3">
    <source>
        <dbReference type="ARBA" id="ARBA00023080"/>
    </source>
</evidence>
<feature type="site" description="Important for substrate specificity" evidence="4">
    <location>
        <position position="73"/>
    </location>
</feature>
<gene>
    <name evidence="5" type="ORF">HJA_05222</name>
</gene>
<dbReference type="PANTHER" id="PTHR43213:SF5">
    <property type="entry name" value="BIFUNCTIONAL DTTP_UTP PYROPHOSPHATASE_METHYLTRANSFERASE PROTEIN-RELATED"/>
    <property type="match status" value="1"/>
</dbReference>
<dbReference type="NCBIfam" id="TIGR00172">
    <property type="entry name" value="maf"/>
    <property type="match status" value="1"/>
</dbReference>
<feature type="site" description="Important for substrate specificity" evidence="4">
    <location>
        <position position="17"/>
    </location>
</feature>
<dbReference type="InterPro" id="IPR003697">
    <property type="entry name" value="Maf-like"/>
</dbReference>
<dbReference type="CDD" id="cd00555">
    <property type="entry name" value="Maf"/>
    <property type="match status" value="1"/>
</dbReference>
<dbReference type="PATRIC" id="fig|1280952.3.peg.1035"/>
<evidence type="ECO:0000256" key="4">
    <source>
        <dbReference type="HAMAP-Rule" id="MF_00528"/>
    </source>
</evidence>
<dbReference type="eggNOG" id="COG0424">
    <property type="taxonomic scope" value="Bacteria"/>
</dbReference>
<evidence type="ECO:0000313" key="5">
    <source>
        <dbReference type="EMBL" id="KCZ89626.1"/>
    </source>
</evidence>
<evidence type="ECO:0000256" key="1">
    <source>
        <dbReference type="ARBA" id="ARBA00001968"/>
    </source>
</evidence>
<dbReference type="InterPro" id="IPR029001">
    <property type="entry name" value="ITPase-like_fam"/>
</dbReference>
<dbReference type="SUPFAM" id="SSF52972">
    <property type="entry name" value="ITPase-like"/>
    <property type="match status" value="1"/>
</dbReference>
<dbReference type="STRING" id="1280952.HJA_05222"/>
<dbReference type="Gene3D" id="3.90.950.10">
    <property type="match status" value="1"/>
</dbReference>
<evidence type="ECO:0000256" key="2">
    <source>
        <dbReference type="ARBA" id="ARBA00022801"/>
    </source>
</evidence>
<dbReference type="EC" id="3.6.1.9" evidence="4"/>
<dbReference type="EMBL" id="ARYJ01000003">
    <property type="protein sequence ID" value="KCZ89626.1"/>
    <property type="molecule type" value="Genomic_DNA"/>
</dbReference>
<proteinExistence type="inferred from homology"/>
<comment type="function">
    <text evidence="4">Nucleoside triphosphate pyrophosphatase that hydrolyzes dTTP and UTP. May have a dual role in cell division arrest and in preventing the incorporation of modified nucleotides into cellular nucleic acids.</text>
</comment>
<comment type="similarity">
    <text evidence="4">Belongs to the Maf family. YhdE subfamily.</text>
</comment>
<dbReference type="GO" id="GO:0009117">
    <property type="term" value="P:nucleotide metabolic process"/>
    <property type="evidence" value="ECO:0007669"/>
    <property type="project" value="UniProtKB-KW"/>
</dbReference>
<comment type="catalytic activity">
    <reaction evidence="4">
        <text>UTP + H2O = UMP + diphosphate + H(+)</text>
        <dbReference type="Rhea" id="RHEA:29395"/>
        <dbReference type="ChEBI" id="CHEBI:15377"/>
        <dbReference type="ChEBI" id="CHEBI:15378"/>
        <dbReference type="ChEBI" id="CHEBI:33019"/>
        <dbReference type="ChEBI" id="CHEBI:46398"/>
        <dbReference type="ChEBI" id="CHEBI:57865"/>
        <dbReference type="EC" id="3.6.1.9"/>
    </reaction>
</comment>
<keyword evidence="6" id="KW-1185">Reference proteome</keyword>
<evidence type="ECO:0000313" key="6">
    <source>
        <dbReference type="Proteomes" id="UP000024816"/>
    </source>
</evidence>
<protein>
    <recommendedName>
        <fullName evidence="4">dTTP/UTP pyrophosphatase</fullName>
        <shortName evidence="4">dTTPase/UTPase</shortName>
        <ecNumber evidence="4">3.6.1.9</ecNumber>
    </recommendedName>
    <alternativeName>
        <fullName evidence="4">Nucleoside triphosphate pyrophosphatase</fullName>
    </alternativeName>
    <alternativeName>
        <fullName evidence="4">Nucleotide pyrophosphatase</fullName>
        <shortName evidence="4">Nucleotide PPase</shortName>
    </alternativeName>
</protein>
<keyword evidence="3 4" id="KW-0546">Nucleotide metabolism</keyword>
<organism evidence="5 6">
    <name type="scientific">Hyphomonas jannaschiana VP2</name>
    <dbReference type="NCBI Taxonomy" id="1280952"/>
    <lineage>
        <taxon>Bacteria</taxon>
        <taxon>Pseudomonadati</taxon>
        <taxon>Pseudomonadota</taxon>
        <taxon>Alphaproteobacteria</taxon>
        <taxon>Hyphomonadales</taxon>
        <taxon>Hyphomonadaceae</taxon>
        <taxon>Hyphomonas</taxon>
    </lineage>
</organism>
<dbReference type="PANTHER" id="PTHR43213">
    <property type="entry name" value="BIFUNCTIONAL DTTP/UTP PYROPHOSPHATASE/METHYLTRANSFERASE PROTEIN-RELATED"/>
    <property type="match status" value="1"/>
</dbReference>
<dbReference type="OrthoDB" id="9807767at2"/>
<sequence>MASTGAARLILASASPRRRDLLAQIGIVPDAICPTDIDETRRKDESPRALAERLAREKALACPEEGYVLAADTVVALGSRNLEKAADAAEAEAFLRLLSGRAHQCLTGIAVRAPDGRLSARTVLARVKFKRLTDRDIADYVASGDWKGKAGGYGIQGAAGAFVTGINGSYTAIVGLPLYETKALLEGMGWKKASP</sequence>
<dbReference type="GO" id="GO:0005737">
    <property type="term" value="C:cytoplasm"/>
    <property type="evidence" value="ECO:0007669"/>
    <property type="project" value="UniProtKB-SubCell"/>
</dbReference>
<accession>A0A059FGH0</accession>
<name>A0A059FGH0_9PROT</name>
<feature type="active site" description="Proton acceptor" evidence="4">
    <location>
        <position position="72"/>
    </location>
</feature>
<dbReference type="GO" id="GO:0036221">
    <property type="term" value="F:UTP diphosphatase activity"/>
    <property type="evidence" value="ECO:0007669"/>
    <property type="project" value="RHEA"/>
</dbReference>
<dbReference type="PIRSF" id="PIRSF006305">
    <property type="entry name" value="Maf"/>
    <property type="match status" value="1"/>
</dbReference>
<dbReference type="GO" id="GO:0036218">
    <property type="term" value="F:dTTP diphosphatase activity"/>
    <property type="evidence" value="ECO:0007669"/>
    <property type="project" value="RHEA"/>
</dbReference>
<dbReference type="Proteomes" id="UP000024816">
    <property type="component" value="Unassembled WGS sequence"/>
</dbReference>
<comment type="caution">
    <text evidence="5">The sequence shown here is derived from an EMBL/GenBank/DDBJ whole genome shotgun (WGS) entry which is preliminary data.</text>
</comment>